<comment type="subcellular location">
    <subcellularLocation>
        <location evidence="1">Mitochondrion</location>
    </subcellularLocation>
</comment>
<sequence length="183" mass="20017">MFQAARFTSRVPLRTPIWVRWNSSAPVLPPLMSTLRNDLKTAMKAKDTPRLNVLRALISETNNAAKTASPIQTDIQLLSLIRKRASAAKEAAEQFAKEERADLKEKEDLQVTILEEYASQIKTLSVEEVEAVIAKEINAIKEAGNKLEIGQVLKSLFAPGGALDGKPADRKEVAGLVKKAVSA</sequence>
<keyword evidence="2" id="KW-0175">Coiled coil</keyword>
<evidence type="ECO:0000256" key="1">
    <source>
        <dbReference type="RuleBase" id="RU365099"/>
    </source>
</evidence>
<comment type="caution">
    <text evidence="3">The sequence shown here is derived from an EMBL/GenBank/DDBJ whole genome shotgun (WGS) entry which is preliminary data.</text>
</comment>
<accession>A0A1V6P1E2</accession>
<dbReference type="OrthoDB" id="538640at2759"/>
<evidence type="ECO:0000313" key="4">
    <source>
        <dbReference type="Proteomes" id="UP000191522"/>
    </source>
</evidence>
<name>A0A1V6P1E2_PENDC</name>
<dbReference type="GO" id="GO:0016884">
    <property type="term" value="F:carbon-nitrogen ligase activity, with glutamine as amido-N-donor"/>
    <property type="evidence" value="ECO:0007669"/>
    <property type="project" value="UniProtKB-UniRule"/>
</dbReference>
<dbReference type="SUPFAM" id="SSF89095">
    <property type="entry name" value="GatB/YqeY motif"/>
    <property type="match status" value="1"/>
</dbReference>
<feature type="coiled-coil region" evidence="2">
    <location>
        <begin position="89"/>
        <end position="146"/>
    </location>
</feature>
<dbReference type="STRING" id="69771.A0A1V6P1E2"/>
<dbReference type="PANTHER" id="PTHR28055">
    <property type="entry name" value="ALTERED INHERITANCE OF MITOCHONDRIA PROTEIN 41, MITOCHONDRIAL"/>
    <property type="match status" value="1"/>
</dbReference>
<dbReference type="AlphaFoldDB" id="A0A1V6P1E2"/>
<dbReference type="InterPro" id="IPR003789">
    <property type="entry name" value="Asn/Gln_tRNA_amidoTrase-B-like"/>
</dbReference>
<keyword evidence="1" id="KW-0496">Mitochondrion</keyword>
<evidence type="ECO:0000313" key="3">
    <source>
        <dbReference type="EMBL" id="OQD70436.1"/>
    </source>
</evidence>
<dbReference type="Pfam" id="PF09424">
    <property type="entry name" value="YqeY"/>
    <property type="match status" value="1"/>
</dbReference>
<dbReference type="InterPro" id="IPR019004">
    <property type="entry name" value="YqeY/Aim41"/>
</dbReference>
<dbReference type="Gene3D" id="1.10.10.410">
    <property type="match status" value="1"/>
</dbReference>
<evidence type="ECO:0000256" key="2">
    <source>
        <dbReference type="SAM" id="Coils"/>
    </source>
</evidence>
<comment type="similarity">
    <text evidence="1">Belongs to the AIM41 family.</text>
</comment>
<reference evidence="4" key="1">
    <citation type="journal article" date="2017" name="Nat. Microbiol.">
        <title>Global analysis of biosynthetic gene clusters reveals vast potential of secondary metabolite production in Penicillium species.</title>
        <authorList>
            <person name="Nielsen J.C."/>
            <person name="Grijseels S."/>
            <person name="Prigent S."/>
            <person name="Ji B."/>
            <person name="Dainat J."/>
            <person name="Nielsen K.F."/>
            <person name="Frisvad J.C."/>
            <person name="Workman M."/>
            <person name="Nielsen J."/>
        </authorList>
    </citation>
    <scope>NUCLEOTIDE SEQUENCE [LARGE SCALE GENOMIC DNA]</scope>
    <source>
        <strain evidence="4">IBT 11843</strain>
    </source>
</reference>
<gene>
    <name evidence="1" type="primary">AIM41</name>
    <name evidence="3" type="ORF">PENDEC_c023G02617</name>
</gene>
<proteinExistence type="inferred from homology"/>
<organism evidence="3 4">
    <name type="scientific">Penicillium decumbens</name>
    <dbReference type="NCBI Taxonomy" id="69771"/>
    <lineage>
        <taxon>Eukaryota</taxon>
        <taxon>Fungi</taxon>
        <taxon>Dikarya</taxon>
        <taxon>Ascomycota</taxon>
        <taxon>Pezizomycotina</taxon>
        <taxon>Eurotiomycetes</taxon>
        <taxon>Eurotiomycetidae</taxon>
        <taxon>Eurotiales</taxon>
        <taxon>Aspergillaceae</taxon>
        <taxon>Penicillium</taxon>
    </lineage>
</organism>
<dbReference type="GO" id="GO:0005739">
    <property type="term" value="C:mitochondrion"/>
    <property type="evidence" value="ECO:0007669"/>
    <property type="project" value="UniProtKB-SubCell"/>
</dbReference>
<dbReference type="InterPro" id="IPR042184">
    <property type="entry name" value="YqeY/Aim41_N"/>
</dbReference>
<dbReference type="OMA" id="RWNSTGP"/>
<dbReference type="Gene3D" id="1.10.1510.10">
    <property type="entry name" value="Uncharacterised protein YqeY/AIM41 PF09424, N-terminal domain"/>
    <property type="match status" value="1"/>
</dbReference>
<dbReference type="EMBL" id="MDYL01000023">
    <property type="protein sequence ID" value="OQD70436.1"/>
    <property type="molecule type" value="Genomic_DNA"/>
</dbReference>
<protein>
    <recommendedName>
        <fullName evidence="1">Altered inheritance of mitochondria protein 41</fullName>
    </recommendedName>
</protein>
<dbReference type="Proteomes" id="UP000191522">
    <property type="component" value="Unassembled WGS sequence"/>
</dbReference>
<dbReference type="PANTHER" id="PTHR28055:SF1">
    <property type="entry name" value="ALTERED INHERITANCE OF MITOCHONDRIA PROTEIN 41, MITOCHONDRIAL"/>
    <property type="match status" value="1"/>
</dbReference>
<keyword evidence="4" id="KW-1185">Reference proteome</keyword>
<dbReference type="InterPro" id="IPR023168">
    <property type="entry name" value="GatB_Yqey_C_2"/>
</dbReference>